<accession>A0A1T5P5S4</accession>
<evidence type="ECO:0000313" key="3">
    <source>
        <dbReference type="Proteomes" id="UP000190166"/>
    </source>
</evidence>
<feature type="transmembrane region" description="Helical" evidence="1">
    <location>
        <begin position="185"/>
        <end position="208"/>
    </location>
</feature>
<gene>
    <name evidence="2" type="ORF">SAMN05660461_3861</name>
</gene>
<evidence type="ECO:0008006" key="4">
    <source>
        <dbReference type="Google" id="ProtNLM"/>
    </source>
</evidence>
<feature type="transmembrane region" description="Helical" evidence="1">
    <location>
        <begin position="27"/>
        <end position="46"/>
    </location>
</feature>
<proteinExistence type="predicted"/>
<dbReference type="EMBL" id="FUZZ01000003">
    <property type="protein sequence ID" value="SKD07893.1"/>
    <property type="molecule type" value="Genomic_DNA"/>
</dbReference>
<feature type="transmembrane region" description="Helical" evidence="1">
    <location>
        <begin position="251"/>
        <end position="270"/>
    </location>
</feature>
<feature type="transmembrane region" description="Helical" evidence="1">
    <location>
        <begin position="52"/>
        <end position="73"/>
    </location>
</feature>
<keyword evidence="3" id="KW-1185">Reference proteome</keyword>
<evidence type="ECO:0000313" key="2">
    <source>
        <dbReference type="EMBL" id="SKD07893.1"/>
    </source>
</evidence>
<protein>
    <recommendedName>
        <fullName evidence="4">UbiA prenyltransferase family protein</fullName>
    </recommendedName>
</protein>
<organism evidence="2 3">
    <name type="scientific">Chitinophaga ginsengisegetis</name>
    <dbReference type="NCBI Taxonomy" id="393003"/>
    <lineage>
        <taxon>Bacteria</taxon>
        <taxon>Pseudomonadati</taxon>
        <taxon>Bacteroidota</taxon>
        <taxon>Chitinophagia</taxon>
        <taxon>Chitinophagales</taxon>
        <taxon>Chitinophagaceae</taxon>
        <taxon>Chitinophaga</taxon>
    </lineage>
</organism>
<feature type="transmembrane region" description="Helical" evidence="1">
    <location>
        <begin position="229"/>
        <end position="245"/>
    </location>
</feature>
<evidence type="ECO:0000256" key="1">
    <source>
        <dbReference type="SAM" id="Phobius"/>
    </source>
</evidence>
<dbReference type="AlphaFoldDB" id="A0A1T5P5S4"/>
<dbReference type="Proteomes" id="UP000190166">
    <property type="component" value="Unassembled WGS sequence"/>
</dbReference>
<dbReference type="STRING" id="393003.SAMN05660461_3861"/>
<reference evidence="2 3" key="1">
    <citation type="submission" date="2017-02" db="EMBL/GenBank/DDBJ databases">
        <authorList>
            <person name="Peterson S.W."/>
        </authorList>
    </citation>
    <scope>NUCLEOTIDE SEQUENCE [LARGE SCALE GENOMIC DNA]</scope>
    <source>
        <strain evidence="2 3">DSM 18108</strain>
    </source>
</reference>
<sequence>MFSIDKAKFFIPALYFFRTRISSPAKLISWIIIYIVPTAYISFHYFQEMANTHSIVDFVLMYLLQVGAIYNFYEVGYIENDTETIKGESNPTIRLKDKDFVFYEKNKFLIYIFRILFGCLLLWSLALFHMPIINYFLFVGAVIVILPIYLFYNRVRSRLTLLLHFLLVCIRFASYLLLYKGFNTIGLVDVIFILLAFPVINLLERAALKRFNFRQLSFILSSPFTLDKFRMYYYAIFSCIILIISSLNKEYFWLLILFVYYALYRSAIVLKQKVAKTA</sequence>
<keyword evidence="1" id="KW-0472">Membrane</keyword>
<feature type="transmembrane region" description="Helical" evidence="1">
    <location>
        <begin position="159"/>
        <end position="179"/>
    </location>
</feature>
<keyword evidence="1" id="KW-1133">Transmembrane helix</keyword>
<keyword evidence="1" id="KW-0812">Transmembrane</keyword>
<name>A0A1T5P5S4_9BACT</name>
<feature type="transmembrane region" description="Helical" evidence="1">
    <location>
        <begin position="132"/>
        <end position="152"/>
    </location>
</feature>
<feature type="transmembrane region" description="Helical" evidence="1">
    <location>
        <begin position="108"/>
        <end position="126"/>
    </location>
</feature>